<dbReference type="PANTHER" id="PTHR48228:SF5">
    <property type="entry name" value="ALPHA-METHYLACYL-COA RACEMASE"/>
    <property type="match status" value="1"/>
</dbReference>
<dbReference type="InterPro" id="IPR003673">
    <property type="entry name" value="CoA-Trfase_fam_III"/>
</dbReference>
<dbReference type="RefSeq" id="WP_183208415.1">
    <property type="nucleotide sequence ID" value="NZ_JAAAMM010000003.1"/>
</dbReference>
<dbReference type="InterPro" id="IPR023606">
    <property type="entry name" value="CoA-Trfase_III_dom_1_sf"/>
</dbReference>
<evidence type="ECO:0000313" key="1">
    <source>
        <dbReference type="EMBL" id="MBB4003409.1"/>
    </source>
</evidence>
<dbReference type="GO" id="GO:0016853">
    <property type="term" value="F:isomerase activity"/>
    <property type="evidence" value="ECO:0007669"/>
    <property type="project" value="UniProtKB-KW"/>
</dbReference>
<dbReference type="Pfam" id="PF02515">
    <property type="entry name" value="CoA_transf_3"/>
    <property type="match status" value="1"/>
</dbReference>
<dbReference type="PANTHER" id="PTHR48228">
    <property type="entry name" value="SUCCINYL-COA--D-CITRAMALATE COA-TRANSFERASE"/>
    <property type="match status" value="1"/>
</dbReference>
<dbReference type="AlphaFoldDB" id="A0A7W6MPZ5"/>
<keyword evidence="2" id="KW-1185">Reference proteome</keyword>
<comment type="caution">
    <text evidence="1">The sequence shown here is derived from an EMBL/GenBank/DDBJ whole genome shotgun (WGS) entry which is preliminary data.</text>
</comment>
<sequence>MTPLLTDLCVIEVSAFIAAPLGGMTLAQLGAEVIRIDPIGGNIDYRRWPLNAAGESIYWASLNKGKRSVAIDLRHAEGQELARALIAAPGEGRGMLVTNLPAKGWMDYDVLRQSRQDLIMLQLTGNPDGSSAVDYTVNCASGLPFATGATADPVNHVLPVWDIAAGLYIATGLLAAERHRSRTGAGQKVVLSLADVMLATVANLGFTAEVEINGAGRQPIGNDLYGAYGHDFATRDGRRIMVVAITDRQWAALGKATGLSERLAMIGPMMAVDLSTEGGRFAARHAISAVLEPWFAGRTLAEIRETLDAGGVLWGAYQDFVQLVGEDPRFSTANPMFSQVDHPGIGRFLTPGSPLAFGAVPRQEPGPAPRLGSATEAVLHDRLGLCAHEIARLAEKGVVSL</sequence>
<keyword evidence="1" id="KW-0413">Isomerase</keyword>
<dbReference type="EMBL" id="JACIEM010000003">
    <property type="protein sequence ID" value="MBB4003409.1"/>
    <property type="molecule type" value="Genomic_DNA"/>
</dbReference>
<accession>A0A7W6MPZ5</accession>
<dbReference type="SUPFAM" id="SSF89796">
    <property type="entry name" value="CoA-transferase family III (CaiB/BaiF)"/>
    <property type="match status" value="1"/>
</dbReference>
<name>A0A7W6MPZ5_9HYPH</name>
<protein>
    <submittedName>
        <fullName evidence="1">2-methylfumaryl-CoA isomerase</fullName>
        <ecNumber evidence="1">5.4.1.3</ecNumber>
    </submittedName>
</protein>
<dbReference type="InterPro" id="IPR050509">
    <property type="entry name" value="CoA-transferase_III"/>
</dbReference>
<evidence type="ECO:0000313" key="2">
    <source>
        <dbReference type="Proteomes" id="UP000588647"/>
    </source>
</evidence>
<dbReference type="Gene3D" id="3.30.1540.10">
    <property type="entry name" value="formyl-coa transferase, domain 3"/>
    <property type="match status" value="1"/>
</dbReference>
<gene>
    <name evidence="1" type="ORF">GGR03_002490</name>
</gene>
<organism evidence="1 2">
    <name type="scientific">Aurantimonas endophytica</name>
    <dbReference type="NCBI Taxonomy" id="1522175"/>
    <lineage>
        <taxon>Bacteria</taxon>
        <taxon>Pseudomonadati</taxon>
        <taxon>Pseudomonadota</taxon>
        <taxon>Alphaproteobacteria</taxon>
        <taxon>Hyphomicrobiales</taxon>
        <taxon>Aurantimonadaceae</taxon>
        <taxon>Aurantimonas</taxon>
    </lineage>
</organism>
<reference evidence="1 2" key="1">
    <citation type="submission" date="2020-08" db="EMBL/GenBank/DDBJ databases">
        <title>Genomic Encyclopedia of Type Strains, Phase IV (KMG-IV): sequencing the most valuable type-strain genomes for metagenomic binning, comparative biology and taxonomic classification.</title>
        <authorList>
            <person name="Goeker M."/>
        </authorList>
    </citation>
    <scope>NUCLEOTIDE SEQUENCE [LARGE SCALE GENOMIC DNA]</scope>
    <source>
        <strain evidence="1 2">DSM 103570</strain>
    </source>
</reference>
<proteinExistence type="predicted"/>
<dbReference type="Proteomes" id="UP000588647">
    <property type="component" value="Unassembled WGS sequence"/>
</dbReference>
<dbReference type="EC" id="5.4.1.3" evidence="1"/>
<dbReference type="InterPro" id="IPR044855">
    <property type="entry name" value="CoA-Trfase_III_dom3_sf"/>
</dbReference>
<dbReference type="Gene3D" id="3.40.50.10540">
    <property type="entry name" value="Crotonobetainyl-coa:carnitine coa-transferase, domain 1"/>
    <property type="match status" value="1"/>
</dbReference>